<keyword evidence="4" id="KW-0967">Endosome</keyword>
<dbReference type="AlphaFoldDB" id="A0AAN6UJ27"/>
<dbReference type="GO" id="GO:0043162">
    <property type="term" value="P:ubiquitin-dependent protein catabolic process via the multivesicular body sorting pathway"/>
    <property type="evidence" value="ECO:0007669"/>
    <property type="project" value="UniProtKB-ARBA"/>
</dbReference>
<keyword evidence="6" id="KW-0175">Coiled coil</keyword>
<dbReference type="Gene3D" id="6.10.140.820">
    <property type="match status" value="1"/>
</dbReference>
<dbReference type="GO" id="GO:0000813">
    <property type="term" value="C:ESCRT I complex"/>
    <property type="evidence" value="ECO:0007669"/>
    <property type="project" value="TreeGrafter"/>
</dbReference>
<dbReference type="InterPro" id="IPR052070">
    <property type="entry name" value="ESCRT-I_UEV_domain"/>
</dbReference>
<dbReference type="InterPro" id="IPR016135">
    <property type="entry name" value="UBQ-conjugating_enzyme/RWD"/>
</dbReference>
<evidence type="ECO:0000259" key="9">
    <source>
        <dbReference type="PROSITE" id="PS51312"/>
    </source>
</evidence>
<comment type="subcellular location">
    <subcellularLocation>
        <location evidence="1">Endosome</location>
    </subcellularLocation>
</comment>
<evidence type="ECO:0000313" key="12">
    <source>
        <dbReference type="Proteomes" id="UP001304895"/>
    </source>
</evidence>
<evidence type="ECO:0000256" key="6">
    <source>
        <dbReference type="ARBA" id="ARBA00023054"/>
    </source>
</evidence>
<dbReference type="GO" id="GO:0043130">
    <property type="term" value="F:ubiquitin binding"/>
    <property type="evidence" value="ECO:0007669"/>
    <property type="project" value="TreeGrafter"/>
</dbReference>
<dbReference type="Pfam" id="PF05743">
    <property type="entry name" value="UEV"/>
    <property type="match status" value="1"/>
</dbReference>
<keyword evidence="5 7" id="KW-0653">Protein transport</keyword>
<dbReference type="InterPro" id="IPR017916">
    <property type="entry name" value="SB_dom"/>
</dbReference>
<evidence type="ECO:0000256" key="5">
    <source>
        <dbReference type="ARBA" id="ARBA00022927"/>
    </source>
</evidence>
<dbReference type="PROSITE" id="PS51312">
    <property type="entry name" value="SB"/>
    <property type="match status" value="1"/>
</dbReference>
<comment type="similarity">
    <text evidence="2">Belongs to the ubiquitin-conjugating enzyme family. UEV subfamily.</text>
</comment>
<proteinExistence type="inferred from homology"/>
<comment type="caution">
    <text evidence="11">The sequence shown here is derived from an EMBL/GenBank/DDBJ whole genome shotgun (WGS) entry which is preliminary data.</text>
</comment>
<feature type="region of interest" description="Disordered" evidence="8">
    <location>
        <begin position="151"/>
        <end position="389"/>
    </location>
</feature>
<dbReference type="GO" id="GO:0006886">
    <property type="term" value="P:intracellular protein transport"/>
    <property type="evidence" value="ECO:0007669"/>
    <property type="project" value="UniProtKB-ARBA"/>
</dbReference>
<sequence length="548" mass="59208">MAVQQHVLNWLYSVLTSEYHDVSRTYNDVAQALSQYPSLSPKTDVHTFPNGASALLLHLTGTIPVLFRGTTYRFPISLWVPHTYPREPPLVYVTPTGTMAVRPGQHVDPQGQVYHPYLVGWSAFWDKSSILDFLTILRDVFAKEPPVVARQQMQPPPLPQHTPTPPPIPPLPPSLAPRPPGVAHSTAPEDSPGPPPPPPKPGAQIDLRQQPSPGPPQTPAQGPAVPPHPPKVGHPPSQYISNGLRMSQEQPASAGPSRYETAPPLPPPPGPKGPQASPEPRQPFPSAQHPPPHYAQHQTPPSTMGFPPGPPQPPFPRADPRQVPAAFPQPQQYATPPPAWQQPPPPVQPQPKLKPPPPPDLMSSDDLALAIPSPSTLPPPPIPPNPEKDHLLHQLAQTLHAHRQAARAQNDASLHGLRAQRAAMLHAATTLQTESAQLTQLAALVAANTTILQDSLRKADTLIQQSGQHPAPDVDELLVAPTVVGNQLYELVAEERALADAVFVLGRAVERGRVAPQVFARMTRGLAREWFLKKALVKKIGRGMGLAG</sequence>
<feature type="compositionally biased region" description="Pro residues" evidence="8">
    <location>
        <begin position="212"/>
        <end position="233"/>
    </location>
</feature>
<dbReference type="GO" id="GO:0072666">
    <property type="term" value="P:establishment of protein localization to vacuole"/>
    <property type="evidence" value="ECO:0007669"/>
    <property type="project" value="UniProtKB-ARBA"/>
</dbReference>
<evidence type="ECO:0000256" key="2">
    <source>
        <dbReference type="ARBA" id="ARBA00009594"/>
    </source>
</evidence>
<evidence type="ECO:0000256" key="8">
    <source>
        <dbReference type="SAM" id="MobiDB-lite"/>
    </source>
</evidence>
<feature type="domain" description="SB" evidence="9">
    <location>
        <begin position="482"/>
        <end position="548"/>
    </location>
</feature>
<feature type="compositionally biased region" description="Pro residues" evidence="8">
    <location>
        <begin position="280"/>
        <end position="293"/>
    </location>
</feature>
<gene>
    <name evidence="11" type="ORF">BT67DRAFT_449985</name>
</gene>
<organism evidence="11 12">
    <name type="scientific">Trichocladium antarcticum</name>
    <dbReference type="NCBI Taxonomy" id="1450529"/>
    <lineage>
        <taxon>Eukaryota</taxon>
        <taxon>Fungi</taxon>
        <taxon>Dikarya</taxon>
        <taxon>Ascomycota</taxon>
        <taxon>Pezizomycotina</taxon>
        <taxon>Sordariomycetes</taxon>
        <taxon>Sordariomycetidae</taxon>
        <taxon>Sordariales</taxon>
        <taxon>Chaetomiaceae</taxon>
        <taxon>Trichocladium</taxon>
    </lineage>
</organism>
<reference evidence="11" key="1">
    <citation type="journal article" date="2023" name="Mol. Phylogenet. Evol.">
        <title>Genome-scale phylogeny and comparative genomics of the fungal order Sordariales.</title>
        <authorList>
            <person name="Hensen N."/>
            <person name="Bonometti L."/>
            <person name="Westerberg I."/>
            <person name="Brannstrom I.O."/>
            <person name="Guillou S."/>
            <person name="Cros-Aarteil S."/>
            <person name="Calhoun S."/>
            <person name="Haridas S."/>
            <person name="Kuo A."/>
            <person name="Mondo S."/>
            <person name="Pangilinan J."/>
            <person name="Riley R."/>
            <person name="LaButti K."/>
            <person name="Andreopoulos B."/>
            <person name="Lipzen A."/>
            <person name="Chen C."/>
            <person name="Yan M."/>
            <person name="Daum C."/>
            <person name="Ng V."/>
            <person name="Clum A."/>
            <person name="Steindorff A."/>
            <person name="Ohm R.A."/>
            <person name="Martin F."/>
            <person name="Silar P."/>
            <person name="Natvig D.O."/>
            <person name="Lalanne C."/>
            <person name="Gautier V."/>
            <person name="Ament-Velasquez S.L."/>
            <person name="Kruys A."/>
            <person name="Hutchinson M.I."/>
            <person name="Powell A.J."/>
            <person name="Barry K."/>
            <person name="Miller A.N."/>
            <person name="Grigoriev I.V."/>
            <person name="Debuchy R."/>
            <person name="Gladieux P."/>
            <person name="Hiltunen Thoren M."/>
            <person name="Johannesson H."/>
        </authorList>
    </citation>
    <scope>NUCLEOTIDE SEQUENCE</scope>
    <source>
        <strain evidence="11">CBS 123565</strain>
    </source>
</reference>
<feature type="compositionally biased region" description="Polar residues" evidence="8">
    <location>
        <begin position="238"/>
        <end position="251"/>
    </location>
</feature>
<dbReference type="CDD" id="cd11685">
    <property type="entry name" value="UEV_TSG101-like"/>
    <property type="match status" value="1"/>
</dbReference>
<keyword evidence="3 7" id="KW-0813">Transport</keyword>
<evidence type="ECO:0000256" key="1">
    <source>
        <dbReference type="ARBA" id="ARBA00004177"/>
    </source>
</evidence>
<dbReference type="PROSITE" id="PS51322">
    <property type="entry name" value="UEV"/>
    <property type="match status" value="1"/>
</dbReference>
<dbReference type="Proteomes" id="UP001304895">
    <property type="component" value="Unassembled WGS sequence"/>
</dbReference>
<feature type="compositionally biased region" description="Low complexity" evidence="8">
    <location>
        <begin position="321"/>
        <end position="334"/>
    </location>
</feature>
<protein>
    <submittedName>
        <fullName evidence="11">UEV-domain-containing protein</fullName>
    </submittedName>
</protein>
<evidence type="ECO:0000313" key="11">
    <source>
        <dbReference type="EMBL" id="KAK4133923.1"/>
    </source>
</evidence>
<evidence type="ECO:0000256" key="4">
    <source>
        <dbReference type="ARBA" id="ARBA00022753"/>
    </source>
</evidence>
<feature type="compositionally biased region" description="Pro residues" evidence="8">
    <location>
        <begin position="335"/>
        <end position="360"/>
    </location>
</feature>
<accession>A0AAN6UJ27</accession>
<feature type="compositionally biased region" description="Pro residues" evidence="8">
    <location>
        <begin position="307"/>
        <end position="317"/>
    </location>
</feature>
<dbReference type="EMBL" id="MU853410">
    <property type="protein sequence ID" value="KAK4133923.1"/>
    <property type="molecule type" value="Genomic_DNA"/>
</dbReference>
<dbReference type="Pfam" id="PF09454">
    <property type="entry name" value="Vps23_core"/>
    <property type="match status" value="1"/>
</dbReference>
<dbReference type="SUPFAM" id="SSF54495">
    <property type="entry name" value="UBC-like"/>
    <property type="match status" value="1"/>
</dbReference>
<dbReference type="SUPFAM" id="SSF140111">
    <property type="entry name" value="Endosomal sorting complex assembly domain"/>
    <property type="match status" value="1"/>
</dbReference>
<name>A0AAN6UJ27_9PEZI</name>
<dbReference type="PANTHER" id="PTHR23306:SF3">
    <property type="entry name" value="TUMOR SUPPRESSOR PROTEIN 101"/>
    <property type="match status" value="1"/>
</dbReference>
<evidence type="ECO:0000256" key="3">
    <source>
        <dbReference type="ARBA" id="ARBA00022448"/>
    </source>
</evidence>
<dbReference type="Gene3D" id="3.10.110.10">
    <property type="entry name" value="Ubiquitin Conjugating Enzyme"/>
    <property type="match status" value="1"/>
</dbReference>
<reference evidence="11" key="2">
    <citation type="submission" date="2023-05" db="EMBL/GenBank/DDBJ databases">
        <authorList>
            <consortium name="Lawrence Berkeley National Laboratory"/>
            <person name="Steindorff A."/>
            <person name="Hensen N."/>
            <person name="Bonometti L."/>
            <person name="Westerberg I."/>
            <person name="Brannstrom I.O."/>
            <person name="Guillou S."/>
            <person name="Cros-Aarteil S."/>
            <person name="Calhoun S."/>
            <person name="Haridas S."/>
            <person name="Kuo A."/>
            <person name="Mondo S."/>
            <person name="Pangilinan J."/>
            <person name="Riley R."/>
            <person name="Labutti K."/>
            <person name="Andreopoulos B."/>
            <person name="Lipzen A."/>
            <person name="Chen C."/>
            <person name="Yanf M."/>
            <person name="Daum C."/>
            <person name="Ng V."/>
            <person name="Clum A."/>
            <person name="Ohm R."/>
            <person name="Martin F."/>
            <person name="Silar P."/>
            <person name="Natvig D."/>
            <person name="Lalanne C."/>
            <person name="Gautier V."/>
            <person name="Ament-Velasquez S.L."/>
            <person name="Kruys A."/>
            <person name="Hutchinson M.I."/>
            <person name="Powell A.J."/>
            <person name="Barry K."/>
            <person name="Miller A.N."/>
            <person name="Grigoriev I.V."/>
            <person name="Debuchy R."/>
            <person name="Gladieux P."/>
            <person name="Thoren M.H."/>
            <person name="Johannesson H."/>
        </authorList>
    </citation>
    <scope>NUCLEOTIDE SEQUENCE</scope>
    <source>
        <strain evidence="11">CBS 123565</strain>
    </source>
</reference>
<feature type="compositionally biased region" description="Pro residues" evidence="8">
    <location>
        <begin position="154"/>
        <end position="180"/>
    </location>
</feature>
<feature type="compositionally biased region" description="Pro residues" evidence="8">
    <location>
        <begin position="191"/>
        <end position="201"/>
    </location>
</feature>
<dbReference type="InterPro" id="IPR008883">
    <property type="entry name" value="UEV_N"/>
</dbReference>
<dbReference type="PANTHER" id="PTHR23306">
    <property type="entry name" value="TUMOR SUSCEPTIBILITY GENE 101 PROTEIN-RELATED"/>
    <property type="match status" value="1"/>
</dbReference>
<evidence type="ECO:0000256" key="7">
    <source>
        <dbReference type="PROSITE-ProRule" id="PRU00644"/>
    </source>
</evidence>
<feature type="compositionally biased region" description="Pro residues" evidence="8">
    <location>
        <begin position="375"/>
        <end position="385"/>
    </location>
</feature>
<feature type="compositionally biased region" description="Pro residues" evidence="8">
    <location>
        <begin position="263"/>
        <end position="272"/>
    </location>
</feature>
<evidence type="ECO:0000259" key="10">
    <source>
        <dbReference type="PROSITE" id="PS51322"/>
    </source>
</evidence>
<feature type="domain" description="UEV" evidence="10">
    <location>
        <begin position="6"/>
        <end position="151"/>
    </location>
</feature>
<keyword evidence="12" id="KW-1185">Reference proteome</keyword>
<dbReference type="InterPro" id="IPR037202">
    <property type="entry name" value="ESCRT_assembly_dom"/>
</dbReference>